<gene>
    <name evidence="2" type="ORF">GGQ55_001983</name>
</gene>
<dbReference type="EMBL" id="JACBZT010000001">
    <property type="protein sequence ID" value="NYJ05705.1"/>
    <property type="molecule type" value="Genomic_DNA"/>
</dbReference>
<accession>A0A853CCG4</accession>
<comment type="caution">
    <text evidence="2">The sequence shown here is derived from an EMBL/GenBank/DDBJ whole genome shotgun (WGS) entry which is preliminary data.</text>
</comment>
<reference evidence="2 3" key="1">
    <citation type="submission" date="2020-07" db="EMBL/GenBank/DDBJ databases">
        <title>Sequencing the genomes of 1000 actinobacteria strains.</title>
        <authorList>
            <person name="Klenk H.-P."/>
        </authorList>
    </citation>
    <scope>NUCLEOTIDE SEQUENCE [LARGE SCALE GENOMIC DNA]</scope>
    <source>
        <strain evidence="2 3">DSM 104001</strain>
    </source>
</reference>
<keyword evidence="2" id="KW-0808">Transferase</keyword>
<dbReference type="Pfam" id="PF08241">
    <property type="entry name" value="Methyltransf_11"/>
    <property type="match status" value="1"/>
</dbReference>
<keyword evidence="3" id="KW-1185">Reference proteome</keyword>
<name>A0A853CCG4_9ACTN</name>
<evidence type="ECO:0000259" key="1">
    <source>
        <dbReference type="Pfam" id="PF08241"/>
    </source>
</evidence>
<dbReference type="InterPro" id="IPR013216">
    <property type="entry name" value="Methyltransf_11"/>
</dbReference>
<dbReference type="CDD" id="cd02440">
    <property type="entry name" value="AdoMet_MTases"/>
    <property type="match status" value="1"/>
</dbReference>
<organism evidence="2 3">
    <name type="scientific">Petropleomorpha daqingensis</name>
    <dbReference type="NCBI Taxonomy" id="2026353"/>
    <lineage>
        <taxon>Bacteria</taxon>
        <taxon>Bacillati</taxon>
        <taxon>Actinomycetota</taxon>
        <taxon>Actinomycetes</taxon>
        <taxon>Geodermatophilales</taxon>
        <taxon>Geodermatophilaceae</taxon>
        <taxon>Petropleomorpha</taxon>
    </lineage>
</organism>
<protein>
    <submittedName>
        <fullName evidence="2">SAM-dependent methyltransferase</fullName>
    </submittedName>
</protein>
<dbReference type="SUPFAM" id="SSF53335">
    <property type="entry name" value="S-adenosyl-L-methionine-dependent methyltransferases"/>
    <property type="match status" value="1"/>
</dbReference>
<dbReference type="RefSeq" id="WP_179716318.1">
    <property type="nucleotide sequence ID" value="NZ_JACBZT010000001.1"/>
</dbReference>
<dbReference type="GO" id="GO:0008757">
    <property type="term" value="F:S-adenosylmethionine-dependent methyltransferase activity"/>
    <property type="evidence" value="ECO:0007669"/>
    <property type="project" value="InterPro"/>
</dbReference>
<dbReference type="PANTHER" id="PTHR43861">
    <property type="entry name" value="TRANS-ACONITATE 2-METHYLTRANSFERASE-RELATED"/>
    <property type="match status" value="1"/>
</dbReference>
<sequence>MTEGPRGWGTPLHAAVLDATAVGPGATLLDLGCGTGLFARAAADRGARVTGVDRDPAAVAMASAEVPEGRFVVGTAEHPPAGPFDVVAAVQLLMHVVDPVAVLATAGRTGTVVAATVWGREDECDVRVFGEALAPWLDARPAADPVDLRGLAERAGLVVDRLDEVVCPFDYEDDDAVLGPLFDSALGRAVGRSAGPVALRDAVLDRLEPYRTDDGGYRLHNLFRVLVAHPG</sequence>
<evidence type="ECO:0000313" key="3">
    <source>
        <dbReference type="Proteomes" id="UP000541969"/>
    </source>
</evidence>
<keyword evidence="2" id="KW-0489">Methyltransferase</keyword>
<dbReference type="Gene3D" id="3.40.50.150">
    <property type="entry name" value="Vaccinia Virus protein VP39"/>
    <property type="match status" value="1"/>
</dbReference>
<dbReference type="InterPro" id="IPR029063">
    <property type="entry name" value="SAM-dependent_MTases_sf"/>
</dbReference>
<proteinExistence type="predicted"/>
<dbReference type="AlphaFoldDB" id="A0A853CCG4"/>
<dbReference type="GO" id="GO:0032259">
    <property type="term" value="P:methylation"/>
    <property type="evidence" value="ECO:0007669"/>
    <property type="project" value="UniProtKB-KW"/>
</dbReference>
<dbReference type="Proteomes" id="UP000541969">
    <property type="component" value="Unassembled WGS sequence"/>
</dbReference>
<evidence type="ECO:0000313" key="2">
    <source>
        <dbReference type="EMBL" id="NYJ05705.1"/>
    </source>
</evidence>
<feature type="domain" description="Methyltransferase type 11" evidence="1">
    <location>
        <begin position="29"/>
        <end position="108"/>
    </location>
</feature>